<dbReference type="SMR" id="A0A1Z4KU41"/>
<gene>
    <name evidence="1" type="ORF">NIES23_53550</name>
</gene>
<evidence type="ECO:0000313" key="2">
    <source>
        <dbReference type="Proteomes" id="UP000217507"/>
    </source>
</evidence>
<dbReference type="AlphaFoldDB" id="A0A1Z4KU41"/>
<name>A0A1Z4KU41_ANAVA</name>
<accession>A0A1Z4KU41</accession>
<dbReference type="Proteomes" id="UP000217507">
    <property type="component" value="Chromosome"/>
</dbReference>
<proteinExistence type="predicted"/>
<evidence type="ECO:0008006" key="3">
    <source>
        <dbReference type="Google" id="ProtNLM"/>
    </source>
</evidence>
<evidence type="ECO:0000313" key="1">
    <source>
        <dbReference type="EMBL" id="BAY72530.1"/>
    </source>
</evidence>
<sequence>MSLNLEKYQSLVTLLLEFRQGINTNQIVATEASQRLAGLKQLFGEEIAPLAEEDARIQSYKTEISKQLRLLEVDVMFLQGARQPSTVQTRINIISDRLNTLIQYCQAILQQKPPDTNED</sequence>
<organism evidence="1 2">
    <name type="scientific">Trichormus variabilis NIES-23</name>
    <dbReference type="NCBI Taxonomy" id="1973479"/>
    <lineage>
        <taxon>Bacteria</taxon>
        <taxon>Bacillati</taxon>
        <taxon>Cyanobacteriota</taxon>
        <taxon>Cyanophyceae</taxon>
        <taxon>Nostocales</taxon>
        <taxon>Nostocaceae</taxon>
        <taxon>Trichormus</taxon>
    </lineage>
</organism>
<protein>
    <recommendedName>
        <fullName evidence="3">Heterocyst frequency control protein PatD</fullName>
    </recommendedName>
</protein>
<dbReference type="InterPro" id="IPR047810">
    <property type="entry name" value="PatD-like"/>
</dbReference>
<dbReference type="NCBIfam" id="NF037954">
    <property type="entry name" value="het_cyst_PatD"/>
    <property type="match status" value="1"/>
</dbReference>
<reference evidence="1 2" key="1">
    <citation type="submission" date="2017-06" db="EMBL/GenBank/DDBJ databases">
        <title>Genome sequencing of cyanobaciteial culture collection at National Institute for Environmental Studies (NIES).</title>
        <authorList>
            <person name="Hirose Y."/>
            <person name="Shimura Y."/>
            <person name="Fujisawa T."/>
            <person name="Nakamura Y."/>
            <person name="Kawachi M."/>
        </authorList>
    </citation>
    <scope>NUCLEOTIDE SEQUENCE [LARGE SCALE GENOMIC DNA]</scope>
    <source>
        <strain evidence="1 2">NIES-23</strain>
    </source>
</reference>
<dbReference type="EMBL" id="AP018216">
    <property type="protein sequence ID" value="BAY72530.1"/>
    <property type="molecule type" value="Genomic_DNA"/>
</dbReference>